<keyword evidence="3" id="KW-0813">Transport</keyword>
<keyword evidence="7" id="KW-0406">Ion transport</keyword>
<keyword evidence="16" id="KW-1185">Reference proteome</keyword>
<dbReference type="Gene3D" id="1.10.246.110">
    <property type="entry name" value="Mitochondrial ATP synthase-coupling factor 6"/>
    <property type="match status" value="1"/>
</dbReference>
<evidence type="ECO:0000256" key="10">
    <source>
        <dbReference type="ARBA" id="ARBA00029863"/>
    </source>
</evidence>
<evidence type="ECO:0000256" key="1">
    <source>
        <dbReference type="ARBA" id="ARBA00004273"/>
    </source>
</evidence>
<feature type="compositionally biased region" description="Polar residues" evidence="14">
    <location>
        <begin position="76"/>
        <end position="87"/>
    </location>
</feature>
<evidence type="ECO:0000256" key="12">
    <source>
        <dbReference type="ARBA" id="ARBA00064647"/>
    </source>
</evidence>
<evidence type="ECO:0000256" key="3">
    <source>
        <dbReference type="ARBA" id="ARBA00022448"/>
    </source>
</evidence>
<gene>
    <name evidence="15 17" type="primary">ATP5PF</name>
</gene>
<dbReference type="PANTHER" id="PTHR12441:SF10">
    <property type="entry name" value="ATP SYNTHASE-COUPLING FACTOR 6, MITOCHONDRIAL"/>
    <property type="match status" value="1"/>
</dbReference>
<keyword evidence="4" id="KW-0138">CF(0)</keyword>
<evidence type="ECO:0000313" key="15">
    <source>
        <dbReference type="Ensembl" id="ENSBTAP00000032359.2"/>
    </source>
</evidence>
<evidence type="ECO:0000313" key="16">
    <source>
        <dbReference type="Proteomes" id="UP000009136"/>
    </source>
</evidence>
<evidence type="ECO:0000256" key="9">
    <source>
        <dbReference type="ARBA" id="ARBA00023136"/>
    </source>
</evidence>
<dbReference type="PANTHER" id="PTHR12441">
    <property type="entry name" value="ATP SYNTHASE COUPLING FACTOR 6, MITOCHONDRIAL"/>
    <property type="match status" value="1"/>
</dbReference>
<keyword evidence="5" id="KW-0375">Hydrogen ion transport</keyword>
<comment type="subcellular location">
    <subcellularLocation>
        <location evidence="1">Mitochondrion inner membrane</location>
    </subcellularLocation>
</comment>
<protein>
    <recommendedName>
        <fullName evidence="13">ATP synthase peripheral stalk subunit F6, mitochondrial</fullName>
    </recommendedName>
    <alternativeName>
        <fullName evidence="10">ATP synthase peripheral stalk subunit F6</fullName>
    </alternativeName>
</protein>
<reference evidence="15" key="2">
    <citation type="submission" date="2025-08" db="UniProtKB">
        <authorList>
            <consortium name="Ensembl"/>
        </authorList>
    </citation>
    <scope>IDENTIFICATION</scope>
    <source>
        <strain evidence="15">Hereford</strain>
    </source>
</reference>
<name>A0A452DJ42_BOVIN</name>
<dbReference type="AlphaFoldDB" id="A0A452DJ42"/>
<feature type="compositionally biased region" description="Low complexity" evidence="14">
    <location>
        <begin position="40"/>
        <end position="54"/>
    </location>
</feature>
<keyword evidence="6" id="KW-0999">Mitochondrion inner membrane</keyword>
<accession>A0A452DJ42</accession>
<feature type="region of interest" description="Disordered" evidence="14">
    <location>
        <begin position="1"/>
        <end position="163"/>
    </location>
</feature>
<dbReference type="InterPro" id="IPR036204">
    <property type="entry name" value="ATP_synth_f6_sf_mt"/>
</dbReference>
<dbReference type="GeneTree" id="ENSGT00390000008902"/>
<proteinExistence type="inferred from homology"/>
<dbReference type="VEuPathDB" id="HostDB:ENSBTAG00000000605"/>
<sequence length="282" mass="30260">MASCCEIPGASGSGPDRGGCEARRTAEQGHREGRGRREVTGTTRAPGARGLAEPRAARPPPLPAQPPPPLPTRLPQVSTNGNGSHSAGDQRKQNTEAAAGGPRWGRRPRNEAGPRGPALSSSPAAALTRSGFGPVAPARTPEPAEKRSGAGSTCSVSPAVRSQSVSETLPVRITMILQRLFRLSSAVQSAISVSWRRNIGITAVAFNKELDPVQKLFVDKIREYRTKRQTSGGPVDAGPEYQQDLDRELFKLKQMYGKADMNTFPNFTFEDPKFEVVEKPQS</sequence>
<dbReference type="Bgee" id="ENSBTAG00000000605">
    <property type="expression patterns" value="Expressed in oocyte and 104 other cell types or tissues"/>
</dbReference>
<feature type="compositionally biased region" description="Polar residues" evidence="14">
    <location>
        <begin position="150"/>
        <end position="163"/>
    </location>
</feature>
<feature type="compositionally biased region" description="Low complexity" evidence="14">
    <location>
        <begin position="113"/>
        <end position="130"/>
    </location>
</feature>
<dbReference type="VGNC" id="VGNC:26304">
    <property type="gene designation" value="ATP5PF"/>
</dbReference>
<dbReference type="GO" id="GO:0005743">
    <property type="term" value="C:mitochondrial inner membrane"/>
    <property type="evidence" value="ECO:0007669"/>
    <property type="project" value="UniProtKB-SubCell"/>
</dbReference>
<dbReference type="OrthoDB" id="8902296at2759"/>
<evidence type="ECO:0000256" key="2">
    <source>
        <dbReference type="ARBA" id="ARBA00007346"/>
    </source>
</evidence>
<dbReference type="SUPFAM" id="SSF111357">
    <property type="entry name" value="Mitochondrial ATP synthase coupling factor 6"/>
    <property type="match status" value="1"/>
</dbReference>
<evidence type="ECO:0000313" key="17">
    <source>
        <dbReference type="VGNC" id="VGNC:26304"/>
    </source>
</evidence>
<reference evidence="15" key="1">
    <citation type="submission" date="2018-03" db="EMBL/GenBank/DDBJ databases">
        <title>ARS-UCD1.2.</title>
        <authorList>
            <person name="Rosen B.D."/>
            <person name="Bickhart D.M."/>
            <person name="Koren S."/>
            <person name="Schnabel R.D."/>
            <person name="Hall R."/>
            <person name="Zimin A."/>
            <person name="Dreischer C."/>
            <person name="Schultheiss S."/>
            <person name="Schroeder S.G."/>
            <person name="Elsik C.G."/>
            <person name="Couldrey C."/>
            <person name="Liu G.E."/>
            <person name="Van Tassell C.P."/>
            <person name="Phillippy A.M."/>
            <person name="Smith T.P.L."/>
            <person name="Medrano J.F."/>
        </authorList>
    </citation>
    <scope>NUCLEOTIDE SEQUENCE [LARGE SCALE GENOMIC DNA]</scope>
    <source>
        <strain evidence="15">Hereford</strain>
    </source>
</reference>
<keyword evidence="9" id="KW-0472">Membrane</keyword>
<comment type="function">
    <text evidence="11">Subunit F6, of the mitochondrial membrane ATP synthase complex (F(1)F(0) ATP synthase or Complex V) that produces ATP from ADP in the presence of a proton gradient across the membrane which is generated by electron transport complexes of the respiratory chain. ATP synthase complex consist of a soluble F(1) head domain - the catalytic core - and a membrane F(1) domain - the membrane proton channel. These two domains are linked by a central stalk rotating inside the F(1) region and a stationary peripheral stalk. During catalysis, ATP synthesis in the catalytic domain of F(1) is coupled via a rotary mechanism of the central stalk subunits to proton translocation. In vivo, can only synthesize ATP although its ATP hydrolase activity can be activated artificially in vitro. Part of the complex F(0) domain. Part of the complex F(0) domain and the peripheric stalk, which acts as a stator to hold the catalytic alpha(3)beta(3) subcomplex and subunit a/ATP6 static relative to the rotary elements.</text>
</comment>
<dbReference type="Pfam" id="PF05511">
    <property type="entry name" value="ATP-synt_F6"/>
    <property type="match status" value="1"/>
</dbReference>
<evidence type="ECO:0000256" key="8">
    <source>
        <dbReference type="ARBA" id="ARBA00023128"/>
    </source>
</evidence>
<evidence type="ECO:0000256" key="11">
    <source>
        <dbReference type="ARBA" id="ARBA00059339"/>
    </source>
</evidence>
<evidence type="ECO:0000256" key="4">
    <source>
        <dbReference type="ARBA" id="ARBA00022547"/>
    </source>
</evidence>
<evidence type="ECO:0000256" key="14">
    <source>
        <dbReference type="SAM" id="MobiDB-lite"/>
    </source>
</evidence>
<dbReference type="GO" id="GO:0015078">
    <property type="term" value="F:proton transmembrane transporter activity"/>
    <property type="evidence" value="ECO:0007669"/>
    <property type="project" value="InterPro"/>
</dbReference>
<feature type="compositionally biased region" description="Basic and acidic residues" evidence="14">
    <location>
        <begin position="18"/>
        <end position="39"/>
    </location>
</feature>
<dbReference type="InterPro" id="IPR008387">
    <property type="entry name" value="ATP_synth_f6_mt"/>
</dbReference>
<dbReference type="Ensembl" id="ENSBTAT00000032427.4">
    <property type="protein sequence ID" value="ENSBTAP00000032359.2"/>
    <property type="gene ID" value="ENSBTAG00000000605.7"/>
</dbReference>
<dbReference type="FunFam" id="1.10.246.110:FF:000001">
    <property type="entry name" value="ATP synthase-coupling factor 6, mitochondrial"/>
    <property type="match status" value="1"/>
</dbReference>
<reference evidence="15" key="3">
    <citation type="submission" date="2025-09" db="UniProtKB">
        <authorList>
            <consortium name="Ensembl"/>
        </authorList>
    </citation>
    <scope>IDENTIFICATION</scope>
    <source>
        <strain evidence="15">Hereford</strain>
    </source>
</reference>
<evidence type="ECO:0000256" key="5">
    <source>
        <dbReference type="ARBA" id="ARBA00022781"/>
    </source>
</evidence>
<evidence type="ECO:0000256" key="6">
    <source>
        <dbReference type="ARBA" id="ARBA00022792"/>
    </source>
</evidence>
<dbReference type="GO" id="GO:0045259">
    <property type="term" value="C:proton-transporting ATP synthase complex"/>
    <property type="evidence" value="ECO:0007669"/>
    <property type="project" value="UniProtKB-KW"/>
</dbReference>
<keyword evidence="8" id="KW-0496">Mitochondrion</keyword>
<comment type="similarity">
    <text evidence="2">Belongs to the eukaryotic ATPase subunit F6 family.</text>
</comment>
<evidence type="ECO:0000256" key="13">
    <source>
        <dbReference type="ARBA" id="ARBA00073749"/>
    </source>
</evidence>
<comment type="subunit">
    <text evidence="12">Component of the ATP synthase complex composed at least of ATP5F1A/subunit alpha, ATP5F1B/subunit beta, ATP5MC1/subunit c (homooctomer), MT-ATP6/subunit a, MT-ATP8/subunit 8, ATP5ME/subunit e, ATP5MF/subunit f, ATP5MG/subunit g, ATP5MK/subunit k, ATP5MJ/subunit j, ATP5F1C/subunit gamma, ATP5F1D/subunit delta, ATP5F1E/subunit epsilon, ATP5PF/subunit F6, ATP5PB/subunit b, ATP5PD/subunit d, ATP5PO/subunit OSCP. ATP synthase complex consists of a soluble F(1) head domain (subunits alpha(3) and beta(3)) - the catalytic core - and a membrane F(0) domain - the membrane proton channel (subunits c, a, 8, e, f, g, k and j). These two domains are linked by a central stalk (subunits gamma, delta, and epsilon) rotating inside the F1 region and a stationary peripheral stalk (subunits F6, b, d, and OSCP).</text>
</comment>
<evidence type="ECO:0000256" key="7">
    <source>
        <dbReference type="ARBA" id="ARBA00023065"/>
    </source>
</evidence>
<organism evidence="15 16">
    <name type="scientific">Bos taurus</name>
    <name type="common">Bovine</name>
    <dbReference type="NCBI Taxonomy" id="9913"/>
    <lineage>
        <taxon>Eukaryota</taxon>
        <taxon>Metazoa</taxon>
        <taxon>Chordata</taxon>
        <taxon>Craniata</taxon>
        <taxon>Vertebrata</taxon>
        <taxon>Euteleostomi</taxon>
        <taxon>Mammalia</taxon>
        <taxon>Eutheria</taxon>
        <taxon>Laurasiatheria</taxon>
        <taxon>Artiodactyla</taxon>
        <taxon>Ruminantia</taxon>
        <taxon>Pecora</taxon>
        <taxon>Bovidae</taxon>
        <taxon>Bovinae</taxon>
        <taxon>Bos</taxon>
    </lineage>
</organism>
<dbReference type="GO" id="GO:0015986">
    <property type="term" value="P:proton motive force-driven ATP synthesis"/>
    <property type="evidence" value="ECO:0007669"/>
    <property type="project" value="InterPro"/>
</dbReference>
<feature type="compositionally biased region" description="Pro residues" evidence="14">
    <location>
        <begin position="57"/>
        <end position="72"/>
    </location>
</feature>
<dbReference type="Proteomes" id="UP000009136">
    <property type="component" value="Chromosome 1"/>
</dbReference>